<reference evidence="2" key="1">
    <citation type="journal article" date="2017" name="Front. Plant Sci.">
        <title>Climate Clever Clovers: New Paradigm to Reduce the Environmental Footprint of Ruminants by Breeding Low Methanogenic Forages Utilizing Haplotype Variation.</title>
        <authorList>
            <person name="Kaur P."/>
            <person name="Appels R."/>
            <person name="Bayer P.E."/>
            <person name="Keeble-Gagnere G."/>
            <person name="Wang J."/>
            <person name="Hirakawa H."/>
            <person name="Shirasawa K."/>
            <person name="Vercoe P."/>
            <person name="Stefanova K."/>
            <person name="Durmic Z."/>
            <person name="Nichols P."/>
            <person name="Revell C."/>
            <person name="Isobe S.N."/>
            <person name="Edwards D."/>
            <person name="Erskine W."/>
        </authorList>
    </citation>
    <scope>NUCLEOTIDE SEQUENCE [LARGE SCALE GENOMIC DNA]</scope>
    <source>
        <strain evidence="2">cv. Daliak</strain>
    </source>
</reference>
<evidence type="ECO:0000313" key="1">
    <source>
        <dbReference type="EMBL" id="GAU26691.1"/>
    </source>
</evidence>
<protein>
    <submittedName>
        <fullName evidence="1">Uncharacterized protein</fullName>
    </submittedName>
</protein>
<dbReference type="AlphaFoldDB" id="A0A2Z6M3I9"/>
<dbReference type="InterPro" id="IPR052072">
    <property type="entry name" value="Vascular_dev_regulator"/>
</dbReference>
<keyword evidence="2" id="KW-1185">Reference proteome</keyword>
<dbReference type="EMBL" id="DF973340">
    <property type="protein sequence ID" value="GAU26691.1"/>
    <property type="molecule type" value="Genomic_DNA"/>
</dbReference>
<dbReference type="PANTHER" id="PTHR16027">
    <property type="entry name" value="DILUTE DOMAIN-CONTAINING PROTEIN YPR089W"/>
    <property type="match status" value="1"/>
</dbReference>
<evidence type="ECO:0000313" key="2">
    <source>
        <dbReference type="Proteomes" id="UP000242715"/>
    </source>
</evidence>
<accession>A0A2Z6M3I9</accession>
<dbReference type="Proteomes" id="UP000242715">
    <property type="component" value="Unassembled WGS sequence"/>
</dbReference>
<proteinExistence type="predicted"/>
<gene>
    <name evidence="1" type="ORF">TSUD_314680</name>
</gene>
<organism evidence="1 2">
    <name type="scientific">Trifolium subterraneum</name>
    <name type="common">Subterranean clover</name>
    <dbReference type="NCBI Taxonomy" id="3900"/>
    <lineage>
        <taxon>Eukaryota</taxon>
        <taxon>Viridiplantae</taxon>
        <taxon>Streptophyta</taxon>
        <taxon>Embryophyta</taxon>
        <taxon>Tracheophyta</taxon>
        <taxon>Spermatophyta</taxon>
        <taxon>Magnoliopsida</taxon>
        <taxon>eudicotyledons</taxon>
        <taxon>Gunneridae</taxon>
        <taxon>Pentapetalae</taxon>
        <taxon>rosids</taxon>
        <taxon>fabids</taxon>
        <taxon>Fabales</taxon>
        <taxon>Fabaceae</taxon>
        <taxon>Papilionoideae</taxon>
        <taxon>50 kb inversion clade</taxon>
        <taxon>NPAAA clade</taxon>
        <taxon>Hologalegina</taxon>
        <taxon>IRL clade</taxon>
        <taxon>Trifolieae</taxon>
        <taxon>Trifolium</taxon>
    </lineage>
</organism>
<dbReference type="OrthoDB" id="6108017at2759"/>
<dbReference type="PANTHER" id="PTHR16027:SF6">
    <property type="entry name" value="DILUTE DOMAIN-CONTAINING PROTEIN"/>
    <property type="match status" value="1"/>
</dbReference>
<name>A0A2Z6M3I9_TRISU</name>
<sequence length="113" mass="12845">MCNYTILLHPQASYTGLFLHQYDAVQQVIHQKRKKSLEEIRQDLCPVVGEMREIVSKDNHSLSSNSFLLDDDMSIPFSAEDIDMAIPAVDADDIELPAFLCEYPCAQFLVSHE</sequence>